<dbReference type="InterPro" id="IPR003838">
    <property type="entry name" value="ABC3_permease_C"/>
</dbReference>
<keyword evidence="3 7" id="KW-0812">Transmembrane</keyword>
<organism evidence="10 11">
    <name type="scientific">Thermocladium modestius</name>
    <dbReference type="NCBI Taxonomy" id="62609"/>
    <lineage>
        <taxon>Archaea</taxon>
        <taxon>Thermoproteota</taxon>
        <taxon>Thermoprotei</taxon>
        <taxon>Thermoproteales</taxon>
        <taxon>Thermoproteaceae</taxon>
        <taxon>Thermocladium</taxon>
    </lineage>
</organism>
<reference evidence="10" key="2">
    <citation type="submission" date="2020-09" db="EMBL/GenBank/DDBJ databases">
        <authorList>
            <person name="Sun Q."/>
            <person name="Ohkuma M."/>
        </authorList>
    </citation>
    <scope>NUCLEOTIDE SEQUENCE</scope>
    <source>
        <strain evidence="10">JCM 10088</strain>
    </source>
</reference>
<keyword evidence="11" id="KW-1185">Reference proteome</keyword>
<keyword evidence="4 7" id="KW-1133">Transmembrane helix</keyword>
<reference evidence="10" key="1">
    <citation type="journal article" date="2014" name="Int. J. Syst. Evol. Microbiol.">
        <title>Complete genome sequence of Corynebacterium casei LMG S-19264T (=DSM 44701T), isolated from a smear-ripened cheese.</title>
        <authorList>
            <consortium name="US DOE Joint Genome Institute (JGI-PGF)"/>
            <person name="Walter F."/>
            <person name="Albersmeier A."/>
            <person name="Kalinowski J."/>
            <person name="Ruckert C."/>
        </authorList>
    </citation>
    <scope>NUCLEOTIDE SEQUENCE</scope>
    <source>
        <strain evidence="10">JCM 10088</strain>
    </source>
</reference>
<name>A0A830GUV4_9CREN</name>
<dbReference type="EMBL" id="BMNL01000001">
    <property type="protein sequence ID" value="GGP20004.1"/>
    <property type="molecule type" value="Genomic_DNA"/>
</dbReference>
<dbReference type="InterPro" id="IPR050250">
    <property type="entry name" value="Macrolide_Exporter_MacB"/>
</dbReference>
<evidence type="ECO:0000256" key="7">
    <source>
        <dbReference type="SAM" id="Phobius"/>
    </source>
</evidence>
<accession>A0A830GUV4</accession>
<evidence type="ECO:0000259" key="8">
    <source>
        <dbReference type="Pfam" id="PF02687"/>
    </source>
</evidence>
<feature type="transmembrane region" description="Helical" evidence="7">
    <location>
        <begin position="351"/>
        <end position="374"/>
    </location>
</feature>
<evidence type="ECO:0000256" key="6">
    <source>
        <dbReference type="ARBA" id="ARBA00038076"/>
    </source>
</evidence>
<evidence type="ECO:0000259" key="9">
    <source>
        <dbReference type="Pfam" id="PF12704"/>
    </source>
</evidence>
<feature type="transmembrane region" description="Helical" evidence="7">
    <location>
        <begin position="304"/>
        <end position="331"/>
    </location>
</feature>
<comment type="caution">
    <text evidence="10">The sequence shown here is derived from an EMBL/GenBank/DDBJ whole genome shotgun (WGS) entry which is preliminary data.</text>
</comment>
<dbReference type="InterPro" id="IPR025857">
    <property type="entry name" value="MacB_PCD"/>
</dbReference>
<dbReference type="PANTHER" id="PTHR30572:SF4">
    <property type="entry name" value="ABC TRANSPORTER PERMEASE YTRF"/>
    <property type="match status" value="1"/>
</dbReference>
<evidence type="ECO:0000256" key="3">
    <source>
        <dbReference type="ARBA" id="ARBA00022692"/>
    </source>
</evidence>
<dbReference type="Proteomes" id="UP000610960">
    <property type="component" value="Unassembled WGS sequence"/>
</dbReference>
<evidence type="ECO:0000313" key="11">
    <source>
        <dbReference type="Proteomes" id="UP000610960"/>
    </source>
</evidence>
<gene>
    <name evidence="10" type="ORF">GCM10007981_06190</name>
</gene>
<dbReference type="GO" id="GO:0022857">
    <property type="term" value="F:transmembrane transporter activity"/>
    <property type="evidence" value="ECO:0007669"/>
    <property type="project" value="TreeGrafter"/>
</dbReference>
<dbReference type="Pfam" id="PF12704">
    <property type="entry name" value="MacB_PCD"/>
    <property type="match status" value="1"/>
</dbReference>
<keyword evidence="2" id="KW-1003">Cell membrane</keyword>
<comment type="similarity">
    <text evidence="6">Belongs to the ABC-4 integral membrane protein family.</text>
</comment>
<evidence type="ECO:0000256" key="1">
    <source>
        <dbReference type="ARBA" id="ARBA00004651"/>
    </source>
</evidence>
<feature type="domain" description="MacB-like periplasmic core" evidence="9">
    <location>
        <begin position="21"/>
        <end position="222"/>
    </location>
</feature>
<dbReference type="AlphaFoldDB" id="A0A830GUV4"/>
<evidence type="ECO:0000256" key="2">
    <source>
        <dbReference type="ARBA" id="ARBA00022475"/>
    </source>
</evidence>
<feature type="domain" description="ABC3 transporter permease C-terminal" evidence="8">
    <location>
        <begin position="261"/>
        <end position="380"/>
    </location>
</feature>
<dbReference type="OrthoDB" id="11469at2157"/>
<keyword evidence="5 7" id="KW-0472">Membrane</keyword>
<dbReference type="Pfam" id="PF02687">
    <property type="entry name" value="FtsX"/>
    <property type="match status" value="1"/>
</dbReference>
<protein>
    <submittedName>
        <fullName evidence="10">ABC transporter permease</fullName>
    </submittedName>
</protein>
<comment type="subcellular location">
    <subcellularLocation>
        <location evidence="1">Cell membrane</location>
        <topology evidence="1">Multi-pass membrane protein</topology>
    </subcellularLocation>
</comment>
<dbReference type="GO" id="GO:0005886">
    <property type="term" value="C:plasma membrane"/>
    <property type="evidence" value="ECO:0007669"/>
    <property type="project" value="UniProtKB-SubCell"/>
</dbReference>
<evidence type="ECO:0000256" key="4">
    <source>
        <dbReference type="ARBA" id="ARBA00022989"/>
    </source>
</evidence>
<evidence type="ECO:0000256" key="5">
    <source>
        <dbReference type="ARBA" id="ARBA00023136"/>
    </source>
</evidence>
<sequence>MNYGLLVGMAIKNMRSKKSRTLLTALTVVYAVALMIALETVTHDVQLAVTNEVKSILPADVIIYSSTIAMPQQVAVSMNGMKYVSNAVPAILVGNAVVGGETITLIGMPSSALQYFYPDLISGGLIESPGDCIISSQLAQKLGVGVGDYIYVMIPEGLGGLGSTYQVVRMRVAGVFSSIFGGLFGFQVNMVVTSLSYLQDQLGVSGFVNTIFVKLTSDSSTTLTAFVDAVHSAYPDAQVYEQQDIIGAIGDVISLVNTFFILIIVLSLAIAGLSIANTMLMNVNERLREIGILKAIGASNSQIMMMFLFESLFITMIGSTIGLVVGFYGAHGVSALLNALGYSINIIIQPIPSLFALGFAASIAIGILASIVPIRRVAKVRPMEVLRIG</sequence>
<proteinExistence type="inferred from homology"/>
<feature type="transmembrane region" description="Helical" evidence="7">
    <location>
        <begin position="259"/>
        <end position="283"/>
    </location>
</feature>
<evidence type="ECO:0000313" key="10">
    <source>
        <dbReference type="EMBL" id="GGP20004.1"/>
    </source>
</evidence>
<dbReference type="RefSeq" id="WP_188595963.1">
    <property type="nucleotide sequence ID" value="NZ_BMNL01000001.1"/>
</dbReference>
<dbReference type="PANTHER" id="PTHR30572">
    <property type="entry name" value="MEMBRANE COMPONENT OF TRANSPORTER-RELATED"/>
    <property type="match status" value="1"/>
</dbReference>